<keyword evidence="5 6" id="KW-0472">Membrane</keyword>
<feature type="transmembrane region" description="Helical" evidence="6">
    <location>
        <begin position="223"/>
        <end position="247"/>
    </location>
</feature>
<evidence type="ECO:0000256" key="5">
    <source>
        <dbReference type="ARBA" id="ARBA00023136"/>
    </source>
</evidence>
<keyword evidence="3 6" id="KW-0812">Transmembrane</keyword>
<feature type="domain" description="Membrane transport protein MMPL" evidence="7">
    <location>
        <begin position="45"/>
        <end position="350"/>
    </location>
</feature>
<feature type="transmembrane region" description="Helical" evidence="6">
    <location>
        <begin position="344"/>
        <end position="367"/>
    </location>
</feature>
<feature type="transmembrane region" description="Helical" evidence="6">
    <location>
        <begin position="596"/>
        <end position="614"/>
    </location>
</feature>
<comment type="caution">
    <text evidence="8">The sequence shown here is derived from an EMBL/GenBank/DDBJ whole genome shotgun (WGS) entry which is preliminary data.</text>
</comment>
<dbReference type="RefSeq" id="WP_349143995.1">
    <property type="nucleotide sequence ID" value="NZ_JBBMFC010000006.1"/>
</dbReference>
<evidence type="ECO:0000256" key="1">
    <source>
        <dbReference type="ARBA" id="ARBA00004651"/>
    </source>
</evidence>
<sequence>MRKLAELIVNNRKLLMVIFIAAAIGSAIMSSHVEVVQELTDYLPEDTETRQGVDLMDAEFTTFGTAKVMISNVTYEEAKDIVEQLKDIKGVSAVDFYEESDEDETEITDGEELSDYYKNLSALLSITFDTPEDDPEAQGAIKDVREALADYDTWFYTTVDKDDNASLQEDIKVILVIAVFIIIAVLWFTSGTYMEIAIFMLVFAMAALLNMGTNFIFGKISFVTNAVASILQLAMAIDYAIILFHRFMEEKAHTDTKEALIRALEKGIVEISSSSLTTMSGMVALMFMHFGIGLDLGRVMVKAILLSMLSVFGFMPGLIMMFNRQIDNTMHKSFVPKIEFWGKIVVAVRKFTVPVFVVMIFVCGYLSNTSTYAYDQSSVESAKMNEYMTSKREISKNFDLDNLMAIVVPAGDYDSEAAILSEIQEIDNVASATGLANVTVDDDEQYVLTDRLTPQELADVTDMDIDTIRLLYRFYAWKEEKYGAFLNSIDEFKIPLISMVDFIYGEEENETFDFDEDLSQDIKDMHKTLSDAREQLEGDNYHRMLFTISGPVEGEETFATIDKVRDIAQKYYHEVYVVGDSTSDYDLSKSFTQDNMIITILTALFVALILLFTFKNYSLPLILVVTIQTSIFINFTLPAIQGVHMYFLSYLIVSSIQMGATIDYAIVITNRYIDLRKTITDKREAVVKTLDQSFATIITSGSIMTSAGFVVGQTTSNPVIASLGTTLGKGTLTSIVLVMLILPQLLYMFDGIIAKTYYKSKLSLENLSKLRAEAAGEEGQKA</sequence>
<proteinExistence type="predicted"/>
<keyword evidence="4 6" id="KW-1133">Transmembrane helix</keyword>
<evidence type="ECO:0000256" key="3">
    <source>
        <dbReference type="ARBA" id="ARBA00022692"/>
    </source>
</evidence>
<dbReference type="InterPro" id="IPR050545">
    <property type="entry name" value="Mycobact_MmpL"/>
</dbReference>
<reference evidence="8 9" key="1">
    <citation type="submission" date="2024-03" db="EMBL/GenBank/DDBJ databases">
        <title>Human intestinal bacterial collection.</title>
        <authorList>
            <person name="Pauvert C."/>
            <person name="Hitch T.C.A."/>
            <person name="Clavel T."/>
        </authorList>
    </citation>
    <scope>NUCLEOTIDE SEQUENCE [LARGE SCALE GENOMIC DNA]</scope>
    <source>
        <strain evidence="8 9">CLA-AA-H78B</strain>
    </source>
</reference>
<feature type="transmembrane region" description="Helical" evidence="6">
    <location>
        <begin position="694"/>
        <end position="712"/>
    </location>
</feature>
<dbReference type="Proteomes" id="UP001470288">
    <property type="component" value="Unassembled WGS sequence"/>
</dbReference>
<protein>
    <submittedName>
        <fullName evidence="8">MMPL family transporter</fullName>
    </submittedName>
</protein>
<feature type="transmembrane region" description="Helical" evidence="6">
    <location>
        <begin position="647"/>
        <end position="673"/>
    </location>
</feature>
<keyword evidence="2" id="KW-1003">Cell membrane</keyword>
<dbReference type="InterPro" id="IPR004869">
    <property type="entry name" value="MMPL_dom"/>
</dbReference>
<feature type="transmembrane region" description="Helical" evidence="6">
    <location>
        <begin position="621"/>
        <end position="641"/>
    </location>
</feature>
<feature type="transmembrane region" description="Helical" evidence="6">
    <location>
        <begin position="304"/>
        <end position="323"/>
    </location>
</feature>
<keyword evidence="9" id="KW-1185">Reference proteome</keyword>
<evidence type="ECO:0000256" key="6">
    <source>
        <dbReference type="SAM" id="Phobius"/>
    </source>
</evidence>
<feature type="transmembrane region" description="Helical" evidence="6">
    <location>
        <begin position="268"/>
        <end position="292"/>
    </location>
</feature>
<dbReference type="SUPFAM" id="SSF82866">
    <property type="entry name" value="Multidrug efflux transporter AcrB transmembrane domain"/>
    <property type="match status" value="2"/>
</dbReference>
<organism evidence="8 9">
    <name type="scientific">Hominiventricola aquisgranensis</name>
    <dbReference type="NCBI Taxonomy" id="3133164"/>
    <lineage>
        <taxon>Bacteria</taxon>
        <taxon>Bacillati</taxon>
        <taxon>Bacillota</taxon>
        <taxon>Clostridia</taxon>
        <taxon>Lachnospirales</taxon>
        <taxon>Lachnospiraceae</taxon>
        <taxon>Hominiventricola</taxon>
    </lineage>
</organism>
<evidence type="ECO:0000259" key="7">
    <source>
        <dbReference type="Pfam" id="PF03176"/>
    </source>
</evidence>
<feature type="transmembrane region" description="Helical" evidence="6">
    <location>
        <begin position="171"/>
        <end position="189"/>
    </location>
</feature>
<evidence type="ECO:0000313" key="9">
    <source>
        <dbReference type="Proteomes" id="UP001470288"/>
    </source>
</evidence>
<feature type="domain" description="Membrane transport protein MMPL" evidence="7">
    <location>
        <begin position="533"/>
        <end position="748"/>
    </location>
</feature>
<dbReference type="PANTHER" id="PTHR33406">
    <property type="entry name" value="MEMBRANE PROTEIN MJ1562-RELATED"/>
    <property type="match status" value="1"/>
</dbReference>
<feature type="transmembrane region" description="Helical" evidence="6">
    <location>
        <begin position="732"/>
        <end position="753"/>
    </location>
</feature>
<feature type="transmembrane region" description="Helical" evidence="6">
    <location>
        <begin position="196"/>
        <end position="217"/>
    </location>
</feature>
<dbReference type="Pfam" id="PF03176">
    <property type="entry name" value="MMPL"/>
    <property type="match status" value="2"/>
</dbReference>
<dbReference type="EMBL" id="JBBMFC010000006">
    <property type="protein sequence ID" value="MEQ2578165.1"/>
    <property type="molecule type" value="Genomic_DNA"/>
</dbReference>
<name>A0ABV1I028_9FIRM</name>
<evidence type="ECO:0000256" key="2">
    <source>
        <dbReference type="ARBA" id="ARBA00022475"/>
    </source>
</evidence>
<gene>
    <name evidence="8" type="ORF">WMO62_04800</name>
</gene>
<accession>A0ABV1I028</accession>
<comment type="subcellular location">
    <subcellularLocation>
        <location evidence="1">Cell membrane</location>
        <topology evidence="1">Multi-pass membrane protein</topology>
    </subcellularLocation>
</comment>
<evidence type="ECO:0000313" key="8">
    <source>
        <dbReference type="EMBL" id="MEQ2578165.1"/>
    </source>
</evidence>
<evidence type="ECO:0000256" key="4">
    <source>
        <dbReference type="ARBA" id="ARBA00022989"/>
    </source>
</evidence>
<dbReference type="Gene3D" id="1.20.1640.10">
    <property type="entry name" value="Multidrug efflux transporter AcrB transmembrane domain"/>
    <property type="match status" value="2"/>
</dbReference>
<dbReference type="PANTHER" id="PTHR33406:SF13">
    <property type="entry name" value="MEMBRANE PROTEIN YDFJ"/>
    <property type="match status" value="1"/>
</dbReference>